<dbReference type="InterPro" id="IPR020583">
    <property type="entry name" value="Inositol_monoP_metal-BS"/>
</dbReference>
<feature type="binding site" evidence="7">
    <location>
        <position position="91"/>
    </location>
    <ligand>
        <name>Mg(2+)</name>
        <dbReference type="ChEBI" id="CHEBI:18420"/>
        <label>1</label>
        <note>catalytic</note>
    </ligand>
</feature>
<evidence type="ECO:0000256" key="9">
    <source>
        <dbReference type="SAM" id="MobiDB-lite"/>
    </source>
</evidence>
<dbReference type="AlphaFoldDB" id="A0A480AQT8"/>
<accession>A0A480AQT8</accession>
<dbReference type="GO" id="GO:0046854">
    <property type="term" value="P:phosphatidylinositol phosphate biosynthetic process"/>
    <property type="evidence" value="ECO:0007669"/>
    <property type="project" value="InterPro"/>
</dbReference>
<comment type="similarity">
    <text evidence="3 8">Belongs to the inositol monophosphatase superfamily.</text>
</comment>
<keyword evidence="11" id="KW-1185">Reference proteome</keyword>
<feature type="binding site" evidence="7">
    <location>
        <position position="217"/>
    </location>
    <ligand>
        <name>Mg(2+)</name>
        <dbReference type="ChEBI" id="CHEBI:18420"/>
        <label>1</label>
        <note>catalytic</note>
    </ligand>
</feature>
<dbReference type="SUPFAM" id="SSF56655">
    <property type="entry name" value="Carbohydrate phosphatase"/>
    <property type="match status" value="1"/>
</dbReference>
<comment type="caution">
    <text evidence="10">The sequence shown here is derived from an EMBL/GenBank/DDBJ whole genome shotgun (WGS) entry which is preliminary data.</text>
</comment>
<keyword evidence="6 7" id="KW-0460">Magnesium</keyword>
<dbReference type="PANTHER" id="PTHR20854:SF4">
    <property type="entry name" value="INOSITOL-1-MONOPHOSPHATASE-RELATED"/>
    <property type="match status" value="1"/>
</dbReference>
<dbReference type="Gene3D" id="3.30.540.10">
    <property type="entry name" value="Fructose-1,6-Bisphosphatase, subunit A, domain 1"/>
    <property type="match status" value="1"/>
</dbReference>
<evidence type="ECO:0000256" key="6">
    <source>
        <dbReference type="ARBA" id="ARBA00022842"/>
    </source>
</evidence>
<dbReference type="RefSeq" id="WP_137732216.1">
    <property type="nucleotide sequence ID" value="NZ_BJCL01000003.1"/>
</dbReference>
<dbReference type="PRINTS" id="PR00377">
    <property type="entry name" value="IMPHPHTASES"/>
</dbReference>
<comment type="catalytic activity">
    <reaction evidence="1 8">
        <text>a myo-inositol phosphate + H2O = myo-inositol + phosphate</text>
        <dbReference type="Rhea" id="RHEA:24056"/>
        <dbReference type="ChEBI" id="CHEBI:15377"/>
        <dbReference type="ChEBI" id="CHEBI:17268"/>
        <dbReference type="ChEBI" id="CHEBI:43474"/>
        <dbReference type="ChEBI" id="CHEBI:84139"/>
        <dbReference type="EC" id="3.1.3.25"/>
    </reaction>
</comment>
<dbReference type="GO" id="GO:0007165">
    <property type="term" value="P:signal transduction"/>
    <property type="evidence" value="ECO:0007669"/>
    <property type="project" value="TreeGrafter"/>
</dbReference>
<evidence type="ECO:0000256" key="4">
    <source>
        <dbReference type="ARBA" id="ARBA00022723"/>
    </source>
</evidence>
<sequence>MSQSLHPMLNIAIKAARAAGAIINRGSQDLDILKISSKGPNDFVSEIDQMAEQAIIETLLTAYPGHGILAEESGREHGAKHSEFTWIIDPLDGTTNFLHGFPVYAVSIALAFRGKVEQAVVYDPTRNDLFYASRGRGAFLNDKRLRVSKRTRLADSLIGTGFPFRKGDNFQRYLKMLETIMGACAGVRRPGAAALDLCYVAAGWYDGFFETGLNPWDIAAGSLIITEAGGLVGNFTGDADFLYQREVVAGNPKVYAQLVTLLAPYSKAIKADEPADAAPANTNTGALAAAADALAGAALPVDAAGTAVAATEPAPAAERERKPVRIRKVDAPAADGAQGQGAAPARAPRAPRGDFNDRPRHTGQPAPGRPLPKRRDD</sequence>
<dbReference type="EMBL" id="BJCL01000003">
    <property type="protein sequence ID" value="GCL62462.1"/>
    <property type="molecule type" value="Genomic_DNA"/>
</dbReference>
<dbReference type="InterPro" id="IPR020550">
    <property type="entry name" value="Inositol_monophosphatase_CS"/>
</dbReference>
<keyword evidence="4 7" id="KW-0479">Metal-binding</keyword>
<dbReference type="GO" id="GO:0046872">
    <property type="term" value="F:metal ion binding"/>
    <property type="evidence" value="ECO:0007669"/>
    <property type="project" value="UniProtKB-KW"/>
</dbReference>
<feature type="compositionally biased region" description="Basic and acidic residues" evidence="9">
    <location>
        <begin position="317"/>
        <end position="330"/>
    </location>
</feature>
<dbReference type="Gene3D" id="3.40.190.80">
    <property type="match status" value="1"/>
</dbReference>
<name>A0A480AQT8_9BURK</name>
<evidence type="ECO:0000256" key="8">
    <source>
        <dbReference type="RuleBase" id="RU364068"/>
    </source>
</evidence>
<evidence type="ECO:0000256" key="2">
    <source>
        <dbReference type="ARBA" id="ARBA00001946"/>
    </source>
</evidence>
<comment type="cofactor">
    <cofactor evidence="2 7 8">
        <name>Mg(2+)</name>
        <dbReference type="ChEBI" id="CHEBI:18420"/>
    </cofactor>
</comment>
<dbReference type="Pfam" id="PF00459">
    <property type="entry name" value="Inositol_P"/>
    <property type="match status" value="1"/>
</dbReference>
<dbReference type="EC" id="3.1.3.25" evidence="8"/>
<feature type="binding site" evidence="7">
    <location>
        <position position="71"/>
    </location>
    <ligand>
        <name>Mg(2+)</name>
        <dbReference type="ChEBI" id="CHEBI:18420"/>
        <label>1</label>
        <note>catalytic</note>
    </ligand>
</feature>
<dbReference type="OrthoDB" id="9785695at2"/>
<keyword evidence="5 8" id="KW-0378">Hydrolase</keyword>
<reference evidence="11" key="1">
    <citation type="submission" date="2019-03" db="EMBL/GenBank/DDBJ databases">
        <title>Aquabacterium pictum sp.nov., the first bacteriochlorophyll a-containing freshwater bacterium in the genus Aquabacterium of the class Betaproteobacteria.</title>
        <authorList>
            <person name="Hirose S."/>
            <person name="Tank M."/>
            <person name="Hara E."/>
            <person name="Tamaki H."/>
            <person name="Takaichi S."/>
            <person name="Haruta S."/>
            <person name="Hanada S."/>
        </authorList>
    </citation>
    <scope>NUCLEOTIDE SEQUENCE [LARGE SCALE GENOMIC DNA]</scope>
    <source>
        <strain evidence="11">W35</strain>
    </source>
</reference>
<dbReference type="InterPro" id="IPR000760">
    <property type="entry name" value="Inositol_monophosphatase-like"/>
</dbReference>
<dbReference type="CDD" id="cd01639">
    <property type="entry name" value="IMPase"/>
    <property type="match status" value="1"/>
</dbReference>
<gene>
    <name evidence="10" type="ORF">AQPW35_15430</name>
</gene>
<dbReference type="InterPro" id="IPR033942">
    <property type="entry name" value="IMPase"/>
</dbReference>
<organism evidence="10 11">
    <name type="scientific">Pseudaquabacterium pictum</name>
    <dbReference type="NCBI Taxonomy" id="2315236"/>
    <lineage>
        <taxon>Bacteria</taxon>
        <taxon>Pseudomonadati</taxon>
        <taxon>Pseudomonadota</taxon>
        <taxon>Betaproteobacteria</taxon>
        <taxon>Burkholderiales</taxon>
        <taxon>Sphaerotilaceae</taxon>
        <taxon>Pseudaquabacterium</taxon>
    </lineage>
</organism>
<dbReference type="PANTHER" id="PTHR20854">
    <property type="entry name" value="INOSITOL MONOPHOSPHATASE"/>
    <property type="match status" value="1"/>
</dbReference>
<dbReference type="PRINTS" id="PR01959">
    <property type="entry name" value="SBIMPHPHTASE"/>
</dbReference>
<feature type="region of interest" description="Disordered" evidence="9">
    <location>
        <begin position="310"/>
        <end position="377"/>
    </location>
</feature>
<dbReference type="FunFam" id="3.30.540.10:FF:000003">
    <property type="entry name" value="Inositol-1-monophosphatase"/>
    <property type="match status" value="1"/>
</dbReference>
<evidence type="ECO:0000256" key="1">
    <source>
        <dbReference type="ARBA" id="ARBA00001033"/>
    </source>
</evidence>
<evidence type="ECO:0000313" key="10">
    <source>
        <dbReference type="EMBL" id="GCL62462.1"/>
    </source>
</evidence>
<dbReference type="InterPro" id="IPR022337">
    <property type="entry name" value="Inositol_monophosphatase_SuhB"/>
</dbReference>
<dbReference type="GO" id="GO:0008934">
    <property type="term" value="F:inositol monophosphate 1-phosphatase activity"/>
    <property type="evidence" value="ECO:0007669"/>
    <property type="project" value="InterPro"/>
</dbReference>
<dbReference type="Proteomes" id="UP000301751">
    <property type="component" value="Unassembled WGS sequence"/>
</dbReference>
<evidence type="ECO:0000256" key="3">
    <source>
        <dbReference type="ARBA" id="ARBA00009759"/>
    </source>
</evidence>
<feature type="binding site" evidence="7">
    <location>
        <position position="89"/>
    </location>
    <ligand>
        <name>Mg(2+)</name>
        <dbReference type="ChEBI" id="CHEBI:18420"/>
        <label>1</label>
        <note>catalytic</note>
    </ligand>
</feature>
<feature type="compositionally biased region" description="Basic and acidic residues" evidence="9">
    <location>
        <begin position="351"/>
        <end position="360"/>
    </location>
</feature>
<feature type="binding site" evidence="7">
    <location>
        <position position="92"/>
    </location>
    <ligand>
        <name>Mg(2+)</name>
        <dbReference type="ChEBI" id="CHEBI:18420"/>
        <label>1</label>
        <note>catalytic</note>
    </ligand>
</feature>
<dbReference type="PROSITE" id="PS00630">
    <property type="entry name" value="IMP_2"/>
    <property type="match status" value="1"/>
</dbReference>
<evidence type="ECO:0000313" key="11">
    <source>
        <dbReference type="Proteomes" id="UP000301751"/>
    </source>
</evidence>
<proteinExistence type="inferred from homology"/>
<protein>
    <recommendedName>
        <fullName evidence="8">Inositol-1-monophosphatase</fullName>
        <ecNumber evidence="8">3.1.3.25</ecNumber>
    </recommendedName>
</protein>
<dbReference type="GO" id="GO:0006020">
    <property type="term" value="P:inositol metabolic process"/>
    <property type="evidence" value="ECO:0007669"/>
    <property type="project" value="TreeGrafter"/>
</dbReference>
<feature type="compositionally biased region" description="Low complexity" evidence="9">
    <location>
        <begin position="331"/>
        <end position="350"/>
    </location>
</feature>
<evidence type="ECO:0000256" key="5">
    <source>
        <dbReference type="ARBA" id="ARBA00022801"/>
    </source>
</evidence>
<evidence type="ECO:0000256" key="7">
    <source>
        <dbReference type="PIRSR" id="PIRSR600760-2"/>
    </source>
</evidence>
<dbReference type="PROSITE" id="PS00629">
    <property type="entry name" value="IMP_1"/>
    <property type="match status" value="1"/>
</dbReference>